<proteinExistence type="predicted"/>
<sequence>MARKKLGKKDHQLVYSVVVALLILGLGYLATSNHLEDSNPFKQAAQLLTGKEEEVAIASNGSSSYDETPSQALAESVLTAKVRQKLGSQIEWTGAGSFIINGNKTALNADVSSLPYATNQTKTVRGRRIPVLANALLTKATRQYRNRNETGQGSNTYRPPGWHQLQDLSGVYDHAVDRGHLLGYALVGGLKGFDASTSNPDNIATQTAWSNQADSSQSRGQNYYESMVRRALDKHQKVRYRVRLIYDGDNLLASGSQIEAKSADGSLEFNVFIPNVQSGLTFDYKTGQVRKN</sequence>
<evidence type="ECO:0000256" key="1">
    <source>
        <dbReference type="SAM" id="Phobius"/>
    </source>
</evidence>
<dbReference type="InterPro" id="IPR001604">
    <property type="entry name" value="Endo_G_ENPP1-like_dom"/>
</dbReference>
<dbReference type="Pfam" id="PF01223">
    <property type="entry name" value="Endonuclease_NS"/>
    <property type="match status" value="1"/>
</dbReference>
<dbReference type="KEGG" id="sfer:NCTC12278_00661"/>
<dbReference type="EC" id="3.1.30.-" evidence="3"/>
<evidence type="ECO:0000313" key="3">
    <source>
        <dbReference type="EMBL" id="SQF39971.1"/>
    </source>
</evidence>
<feature type="domain" description="DNA/RNA non-specific endonuclease/pyrophosphatase/phosphodiesterase" evidence="2">
    <location>
        <begin position="115"/>
        <end position="291"/>
    </location>
</feature>
<dbReference type="STRING" id="1123303.GCA_000372425_00194"/>
<dbReference type="OrthoDB" id="9783680at2"/>
<evidence type="ECO:0000259" key="2">
    <source>
        <dbReference type="SMART" id="SM00892"/>
    </source>
</evidence>
<organism evidence="3 4">
    <name type="scientific">Streptococcus ferus</name>
    <dbReference type="NCBI Taxonomy" id="1345"/>
    <lineage>
        <taxon>Bacteria</taxon>
        <taxon>Bacillati</taxon>
        <taxon>Bacillota</taxon>
        <taxon>Bacilli</taxon>
        <taxon>Lactobacillales</taxon>
        <taxon>Streptococcaceae</taxon>
        <taxon>Streptococcus</taxon>
    </lineage>
</organism>
<name>A0A2X3XXN4_9STRE</name>
<keyword evidence="1" id="KW-0472">Membrane</keyword>
<keyword evidence="3" id="KW-0378">Hydrolase</keyword>
<accession>A0A2X3XXN4</accession>
<gene>
    <name evidence="3" type="primary">endA</name>
    <name evidence="3" type="ORF">NCTC12278_00661</name>
</gene>
<dbReference type="AlphaFoldDB" id="A0A2X3XXN4"/>
<keyword evidence="4" id="KW-1185">Reference proteome</keyword>
<dbReference type="EMBL" id="LS483343">
    <property type="protein sequence ID" value="SQF39971.1"/>
    <property type="molecule type" value="Genomic_DNA"/>
</dbReference>
<dbReference type="InterPro" id="IPR044929">
    <property type="entry name" value="DNA/RNA_non-sp_Endonuclease_sf"/>
</dbReference>
<protein>
    <submittedName>
        <fullName evidence="3">Membrane nuclease</fullName>
        <ecNumber evidence="3">3.1.30.-</ecNumber>
    </submittedName>
</protein>
<evidence type="ECO:0000313" key="4">
    <source>
        <dbReference type="Proteomes" id="UP000249495"/>
    </source>
</evidence>
<feature type="transmembrane region" description="Helical" evidence="1">
    <location>
        <begin position="12"/>
        <end position="30"/>
    </location>
</feature>
<reference evidence="3 4" key="1">
    <citation type="submission" date="2018-06" db="EMBL/GenBank/DDBJ databases">
        <authorList>
            <consortium name="Pathogen Informatics"/>
            <person name="Doyle S."/>
        </authorList>
    </citation>
    <scope>NUCLEOTIDE SEQUENCE [LARGE SCALE GENOMIC DNA]</scope>
    <source>
        <strain evidence="3 4">NCTC12278</strain>
    </source>
</reference>
<dbReference type="GO" id="GO:0016787">
    <property type="term" value="F:hydrolase activity"/>
    <property type="evidence" value="ECO:0007669"/>
    <property type="project" value="UniProtKB-KW"/>
</dbReference>
<dbReference type="Gene3D" id="3.40.570.10">
    <property type="entry name" value="Extracellular Endonuclease, subunit A"/>
    <property type="match status" value="1"/>
</dbReference>
<dbReference type="SMART" id="SM00892">
    <property type="entry name" value="Endonuclease_NS"/>
    <property type="match status" value="1"/>
</dbReference>
<dbReference type="GO" id="GO:0046872">
    <property type="term" value="F:metal ion binding"/>
    <property type="evidence" value="ECO:0007669"/>
    <property type="project" value="InterPro"/>
</dbReference>
<keyword evidence="1" id="KW-1133">Transmembrane helix</keyword>
<keyword evidence="1" id="KW-0812">Transmembrane</keyword>
<dbReference type="RefSeq" id="WP_018029523.1">
    <property type="nucleotide sequence ID" value="NZ_CAMCCF010000003.1"/>
</dbReference>
<dbReference type="GO" id="GO:0003676">
    <property type="term" value="F:nucleic acid binding"/>
    <property type="evidence" value="ECO:0007669"/>
    <property type="project" value="InterPro"/>
</dbReference>
<dbReference type="Proteomes" id="UP000249495">
    <property type="component" value="Chromosome 1"/>
</dbReference>